<name>A0A919LZ38_9ACTN</name>
<evidence type="ECO:0000313" key="2">
    <source>
        <dbReference type="EMBL" id="GID63650.1"/>
    </source>
</evidence>
<gene>
    <name evidence="2" type="ORF">Acy02nite_15310</name>
</gene>
<protein>
    <submittedName>
        <fullName evidence="2">Membrane protein</fullName>
    </submittedName>
</protein>
<dbReference type="Proteomes" id="UP000619479">
    <property type="component" value="Unassembled WGS sequence"/>
</dbReference>
<keyword evidence="1" id="KW-0472">Membrane</keyword>
<feature type="transmembrane region" description="Helical" evidence="1">
    <location>
        <begin position="142"/>
        <end position="164"/>
    </location>
</feature>
<accession>A0A919LZ38</accession>
<dbReference type="AlphaFoldDB" id="A0A919LZ38"/>
<keyword evidence="3" id="KW-1185">Reference proteome</keyword>
<reference evidence="2" key="1">
    <citation type="submission" date="2021-01" db="EMBL/GenBank/DDBJ databases">
        <title>Whole genome shotgun sequence of Actinoplanes cyaneus NBRC 14990.</title>
        <authorList>
            <person name="Komaki H."/>
            <person name="Tamura T."/>
        </authorList>
    </citation>
    <scope>NUCLEOTIDE SEQUENCE</scope>
    <source>
        <strain evidence="2">NBRC 14990</strain>
    </source>
</reference>
<feature type="transmembrane region" description="Helical" evidence="1">
    <location>
        <begin position="176"/>
        <end position="195"/>
    </location>
</feature>
<proteinExistence type="predicted"/>
<evidence type="ECO:0000256" key="1">
    <source>
        <dbReference type="SAM" id="Phobius"/>
    </source>
</evidence>
<feature type="transmembrane region" description="Helical" evidence="1">
    <location>
        <begin position="48"/>
        <end position="66"/>
    </location>
</feature>
<dbReference type="Pfam" id="PF06197">
    <property type="entry name" value="DUF998"/>
    <property type="match status" value="1"/>
</dbReference>
<dbReference type="EMBL" id="BOMH01000012">
    <property type="protein sequence ID" value="GID63650.1"/>
    <property type="molecule type" value="Genomic_DNA"/>
</dbReference>
<keyword evidence="1" id="KW-0812">Transmembrane</keyword>
<evidence type="ECO:0000313" key="3">
    <source>
        <dbReference type="Proteomes" id="UP000619479"/>
    </source>
</evidence>
<organism evidence="2 3">
    <name type="scientific">Actinoplanes cyaneus</name>
    <dbReference type="NCBI Taxonomy" id="52696"/>
    <lineage>
        <taxon>Bacteria</taxon>
        <taxon>Bacillati</taxon>
        <taxon>Actinomycetota</taxon>
        <taxon>Actinomycetes</taxon>
        <taxon>Micromonosporales</taxon>
        <taxon>Micromonosporaceae</taxon>
        <taxon>Actinoplanes</taxon>
    </lineage>
</organism>
<feature type="transmembrane region" description="Helical" evidence="1">
    <location>
        <begin position="6"/>
        <end position="27"/>
    </location>
</feature>
<comment type="caution">
    <text evidence="2">The sequence shown here is derived from an EMBL/GenBank/DDBJ whole genome shotgun (WGS) entry which is preliminary data.</text>
</comment>
<sequence length="197" mass="21119">MSGTLLAVVATVLLLVYLVIFVALHFLRTGYSPVRNAVSDYGVGRTASQFRIAAIANGLGILALTGALADQPFPTEDFVFLLLIPVTRLAMAFFPTDLEGERPTAAGRIHLVLAIASFTFVYLAIADLTAPLGHLTPDALSLFLVVLRWLAAAGLAAVVVTLLAKPLRGVFGLAERLYLLSTNLWFFTVALWLALHA</sequence>
<dbReference type="RefSeq" id="WP_203739099.1">
    <property type="nucleotide sequence ID" value="NZ_BAAAUC010000023.1"/>
</dbReference>
<keyword evidence="1" id="KW-1133">Transmembrane helix</keyword>
<feature type="transmembrane region" description="Helical" evidence="1">
    <location>
        <begin position="110"/>
        <end position="130"/>
    </location>
</feature>
<feature type="transmembrane region" description="Helical" evidence="1">
    <location>
        <begin position="78"/>
        <end position="98"/>
    </location>
</feature>
<dbReference type="InterPro" id="IPR009339">
    <property type="entry name" value="DUF998"/>
</dbReference>